<evidence type="ECO:0000259" key="4">
    <source>
        <dbReference type="PROSITE" id="PS51677"/>
    </source>
</evidence>
<evidence type="ECO:0000313" key="5">
    <source>
        <dbReference type="EMBL" id="MBC8528558.1"/>
    </source>
</evidence>
<dbReference type="PROSITE" id="PS51677">
    <property type="entry name" value="NODB"/>
    <property type="match status" value="1"/>
</dbReference>
<organism evidence="5 6">
    <name type="scientific">Luoshenia tenuis</name>
    <dbReference type="NCBI Taxonomy" id="2763654"/>
    <lineage>
        <taxon>Bacteria</taxon>
        <taxon>Bacillati</taxon>
        <taxon>Bacillota</taxon>
        <taxon>Clostridia</taxon>
        <taxon>Christensenellales</taxon>
        <taxon>Christensenellaceae</taxon>
        <taxon>Luoshenia</taxon>
    </lineage>
</organism>
<dbReference type="GO" id="GO:0016810">
    <property type="term" value="F:hydrolase activity, acting on carbon-nitrogen (but not peptide) bonds"/>
    <property type="evidence" value="ECO:0007669"/>
    <property type="project" value="InterPro"/>
</dbReference>
<dbReference type="InterPro" id="IPR011330">
    <property type="entry name" value="Glyco_hydro/deAcase_b/a-brl"/>
</dbReference>
<feature type="chain" id="PRO_5037623883" evidence="3">
    <location>
        <begin position="23"/>
        <end position="448"/>
    </location>
</feature>
<dbReference type="Gene3D" id="3.20.20.370">
    <property type="entry name" value="Glycoside hydrolase/deacetylase"/>
    <property type="match status" value="1"/>
</dbReference>
<gene>
    <name evidence="5" type="ORF">H8699_03785</name>
</gene>
<dbReference type="InterPro" id="IPR002509">
    <property type="entry name" value="NODB_dom"/>
</dbReference>
<dbReference type="Pfam" id="PF11738">
    <property type="entry name" value="DUF3298"/>
    <property type="match status" value="1"/>
</dbReference>
<keyword evidence="1" id="KW-0479">Metal-binding</keyword>
<dbReference type="AlphaFoldDB" id="A0A926HLX9"/>
<protein>
    <submittedName>
        <fullName evidence="5">Polysaccharide deacetylase family protein</fullName>
    </submittedName>
</protein>
<evidence type="ECO:0000313" key="6">
    <source>
        <dbReference type="Proteomes" id="UP000654279"/>
    </source>
</evidence>
<dbReference type="InterPro" id="IPR037126">
    <property type="entry name" value="PdaC/RsiV-like_sf"/>
</dbReference>
<evidence type="ECO:0000256" key="1">
    <source>
        <dbReference type="ARBA" id="ARBA00022723"/>
    </source>
</evidence>
<feature type="signal peptide" evidence="3">
    <location>
        <begin position="1"/>
        <end position="22"/>
    </location>
</feature>
<dbReference type="PROSITE" id="PS51257">
    <property type="entry name" value="PROKAR_LIPOPROTEIN"/>
    <property type="match status" value="1"/>
</dbReference>
<dbReference type="Gene3D" id="3.90.640.20">
    <property type="entry name" value="Heat-shock cognate protein, ATPase"/>
    <property type="match status" value="1"/>
</dbReference>
<dbReference type="CDD" id="cd10954">
    <property type="entry name" value="CE4_CtAXE_like"/>
    <property type="match status" value="1"/>
</dbReference>
<dbReference type="PANTHER" id="PTHR10587:SF133">
    <property type="entry name" value="CHITIN DEACETYLASE 1-RELATED"/>
    <property type="match status" value="1"/>
</dbReference>
<feature type="domain" description="NodB homology" evidence="4">
    <location>
        <begin position="251"/>
        <end position="425"/>
    </location>
</feature>
<evidence type="ECO:0000256" key="2">
    <source>
        <dbReference type="ARBA" id="ARBA00022801"/>
    </source>
</evidence>
<comment type="caution">
    <text evidence="5">The sequence shown here is derived from an EMBL/GenBank/DDBJ whole genome shotgun (WGS) entry which is preliminary data.</text>
</comment>
<dbReference type="EMBL" id="JACRSO010000001">
    <property type="protein sequence ID" value="MBC8528558.1"/>
    <property type="molecule type" value="Genomic_DNA"/>
</dbReference>
<proteinExistence type="predicted"/>
<reference evidence="5" key="1">
    <citation type="submission" date="2020-08" db="EMBL/GenBank/DDBJ databases">
        <title>Genome public.</title>
        <authorList>
            <person name="Liu C."/>
            <person name="Sun Q."/>
        </authorList>
    </citation>
    <scope>NUCLEOTIDE SEQUENCE</scope>
    <source>
        <strain evidence="5">NSJ-44</strain>
    </source>
</reference>
<sequence length="448" mass="50312">MRKRRMFMALALAGLCFLTACAAPEDVKMNAQPQTRQFGEIAISSLVEGQPGCEISGKIPLTGVEAVDNTLMQWAMGQVDAFKQQAGDLPTMAGAPCSLTMEYQPIWYNTDTVTFYFKQYQDLLGAHGAYLLDTFTFNLESGQQTTLQDIFDPNTDYLATLSKLALQKLREQPESYDEYMASVGLTPKEENFAVFAPEPEGLRLFFSPYQVAPWAYGMPEVLIGWDELQNVLRAQYLPVELRLTGSPKEEKLIALTFDDGPHPTNTVKLLDGLKKRDVRCTFFLVGERAQEQKELIGRMVAEGHSIGNHTYSHRGLNGLSLSQVQEELNKADEAIEAVTGQKPKLLRPPFGFWEEEYTPFIGKSVVFWSIDPDDWGHRNTSYLVKHIVKNAHDGDIILLHDMLPTSVDAALQVIDQLQKDGFTFVTVDELMEKRLADANPSQSFRKLP</sequence>
<dbReference type="GO" id="GO:0005975">
    <property type="term" value="P:carbohydrate metabolic process"/>
    <property type="evidence" value="ECO:0007669"/>
    <property type="project" value="InterPro"/>
</dbReference>
<dbReference type="Proteomes" id="UP000654279">
    <property type="component" value="Unassembled WGS sequence"/>
</dbReference>
<dbReference type="RefSeq" id="WP_249284547.1">
    <property type="nucleotide sequence ID" value="NZ_JACRSO010000001.1"/>
</dbReference>
<keyword evidence="3" id="KW-0732">Signal</keyword>
<dbReference type="Gene3D" id="3.30.565.40">
    <property type="entry name" value="Fervidobacterium nodosum Rt17-B1 like"/>
    <property type="match status" value="1"/>
</dbReference>
<dbReference type="GO" id="GO:0046872">
    <property type="term" value="F:metal ion binding"/>
    <property type="evidence" value="ECO:0007669"/>
    <property type="project" value="UniProtKB-KW"/>
</dbReference>
<name>A0A926HLX9_9FIRM</name>
<keyword evidence="6" id="KW-1185">Reference proteome</keyword>
<accession>A0A926HLX9</accession>
<dbReference type="InterPro" id="IPR050248">
    <property type="entry name" value="Polysacc_deacetylase_ArnD"/>
</dbReference>
<dbReference type="PANTHER" id="PTHR10587">
    <property type="entry name" value="GLYCOSYL TRANSFERASE-RELATED"/>
    <property type="match status" value="1"/>
</dbReference>
<dbReference type="Pfam" id="PF01522">
    <property type="entry name" value="Polysacc_deac_1"/>
    <property type="match status" value="1"/>
</dbReference>
<keyword evidence="2" id="KW-0378">Hydrolase</keyword>
<evidence type="ECO:0000256" key="3">
    <source>
        <dbReference type="SAM" id="SignalP"/>
    </source>
</evidence>
<dbReference type="InterPro" id="IPR021729">
    <property type="entry name" value="DUF3298"/>
</dbReference>
<dbReference type="SUPFAM" id="SSF88713">
    <property type="entry name" value="Glycoside hydrolase/deacetylase"/>
    <property type="match status" value="1"/>
</dbReference>
<dbReference type="GO" id="GO:0016020">
    <property type="term" value="C:membrane"/>
    <property type="evidence" value="ECO:0007669"/>
    <property type="project" value="TreeGrafter"/>
</dbReference>